<reference evidence="1 2" key="1">
    <citation type="submission" date="2019-05" db="EMBL/GenBank/DDBJ databases">
        <title>Another draft genome of Portunus trituberculatus and its Hox gene families provides insights of decapod evolution.</title>
        <authorList>
            <person name="Jeong J.-H."/>
            <person name="Song I."/>
            <person name="Kim S."/>
            <person name="Choi T."/>
            <person name="Kim D."/>
            <person name="Ryu S."/>
            <person name="Kim W."/>
        </authorList>
    </citation>
    <scope>NUCLEOTIDE SEQUENCE [LARGE SCALE GENOMIC DNA]</scope>
    <source>
        <tissue evidence="1">Muscle</tissue>
    </source>
</reference>
<gene>
    <name evidence="1" type="ORF">E2C01_077871</name>
</gene>
<evidence type="ECO:0000313" key="1">
    <source>
        <dbReference type="EMBL" id="MPC83173.1"/>
    </source>
</evidence>
<keyword evidence="2" id="KW-1185">Reference proteome</keyword>
<dbReference type="EMBL" id="VSRR010061758">
    <property type="protein sequence ID" value="MPC83173.1"/>
    <property type="molecule type" value="Genomic_DNA"/>
</dbReference>
<sequence>MTYGGMIWLLRLDRRSTRLSRGRRDSSGSRAAWGSTLIFCTTHICPL</sequence>
<evidence type="ECO:0000313" key="2">
    <source>
        <dbReference type="Proteomes" id="UP000324222"/>
    </source>
</evidence>
<protein>
    <submittedName>
        <fullName evidence="1">Uncharacterized protein</fullName>
    </submittedName>
</protein>
<proteinExistence type="predicted"/>
<name>A0A5B7IL96_PORTR</name>
<dbReference type="Proteomes" id="UP000324222">
    <property type="component" value="Unassembled WGS sequence"/>
</dbReference>
<organism evidence="1 2">
    <name type="scientific">Portunus trituberculatus</name>
    <name type="common">Swimming crab</name>
    <name type="synonym">Neptunus trituberculatus</name>
    <dbReference type="NCBI Taxonomy" id="210409"/>
    <lineage>
        <taxon>Eukaryota</taxon>
        <taxon>Metazoa</taxon>
        <taxon>Ecdysozoa</taxon>
        <taxon>Arthropoda</taxon>
        <taxon>Crustacea</taxon>
        <taxon>Multicrustacea</taxon>
        <taxon>Malacostraca</taxon>
        <taxon>Eumalacostraca</taxon>
        <taxon>Eucarida</taxon>
        <taxon>Decapoda</taxon>
        <taxon>Pleocyemata</taxon>
        <taxon>Brachyura</taxon>
        <taxon>Eubrachyura</taxon>
        <taxon>Portunoidea</taxon>
        <taxon>Portunidae</taxon>
        <taxon>Portuninae</taxon>
        <taxon>Portunus</taxon>
    </lineage>
</organism>
<comment type="caution">
    <text evidence="1">The sequence shown here is derived from an EMBL/GenBank/DDBJ whole genome shotgun (WGS) entry which is preliminary data.</text>
</comment>
<accession>A0A5B7IL96</accession>
<dbReference type="AlphaFoldDB" id="A0A5B7IL96"/>